<keyword evidence="4 9" id="KW-0812">Transmembrane</keyword>
<proteinExistence type="inferred from homology"/>
<evidence type="ECO:0000256" key="8">
    <source>
        <dbReference type="ARBA" id="ARBA00023136"/>
    </source>
</evidence>
<name>A0AAN7UHA5_9MYCE</name>
<comment type="similarity">
    <text evidence="2 10">Belongs to the mitochondrial carrier (TC 2.A.29) family.</text>
</comment>
<feature type="repeat" description="Solcar" evidence="9">
    <location>
        <begin position="16"/>
        <end position="103"/>
    </location>
</feature>
<dbReference type="InterPro" id="IPR049563">
    <property type="entry name" value="TXTP-like"/>
</dbReference>
<keyword evidence="7" id="KW-0496">Mitochondrion</keyword>
<evidence type="ECO:0000256" key="7">
    <source>
        <dbReference type="ARBA" id="ARBA00023128"/>
    </source>
</evidence>
<evidence type="ECO:0000256" key="2">
    <source>
        <dbReference type="ARBA" id="ARBA00006375"/>
    </source>
</evidence>
<comment type="subcellular location">
    <subcellularLocation>
        <location evidence="1">Mitochondrion membrane</location>
        <topology evidence="1">Multi-pass membrane protein</topology>
    </subcellularLocation>
</comment>
<gene>
    <name evidence="11" type="ORF">RB653_003356</name>
</gene>
<feature type="repeat" description="Solcar" evidence="9">
    <location>
        <begin position="212"/>
        <end position="295"/>
    </location>
</feature>
<dbReference type="GO" id="GO:0005469">
    <property type="term" value="F:succinate:fumarate antiporter activity"/>
    <property type="evidence" value="ECO:0007669"/>
    <property type="project" value="TreeGrafter"/>
</dbReference>
<evidence type="ECO:0000256" key="4">
    <source>
        <dbReference type="ARBA" id="ARBA00022692"/>
    </source>
</evidence>
<dbReference type="PROSITE" id="PS50920">
    <property type="entry name" value="SOLCAR"/>
    <property type="match status" value="3"/>
</dbReference>
<dbReference type="GO" id="GO:0031966">
    <property type="term" value="C:mitochondrial membrane"/>
    <property type="evidence" value="ECO:0007669"/>
    <property type="project" value="UniProtKB-SubCell"/>
</dbReference>
<dbReference type="EMBL" id="JAVFKY010000001">
    <property type="protein sequence ID" value="KAK5581778.1"/>
    <property type="molecule type" value="Genomic_DNA"/>
</dbReference>
<evidence type="ECO:0000256" key="1">
    <source>
        <dbReference type="ARBA" id="ARBA00004225"/>
    </source>
</evidence>
<dbReference type="Gene3D" id="1.50.40.10">
    <property type="entry name" value="Mitochondrial carrier domain"/>
    <property type="match status" value="1"/>
</dbReference>
<dbReference type="Proteomes" id="UP001344447">
    <property type="component" value="Unassembled WGS sequence"/>
</dbReference>
<accession>A0AAN7UHA5</accession>
<comment type="caution">
    <text evidence="11">The sequence shown here is derived from an EMBL/GenBank/DDBJ whole genome shotgun (WGS) entry which is preliminary data.</text>
</comment>
<dbReference type="Pfam" id="PF00153">
    <property type="entry name" value="Mito_carr"/>
    <property type="match status" value="3"/>
</dbReference>
<dbReference type="SUPFAM" id="SSF103506">
    <property type="entry name" value="Mitochondrial carrier"/>
    <property type="match status" value="1"/>
</dbReference>
<dbReference type="PANTHER" id="PTHR45788">
    <property type="entry name" value="SUCCINATE/FUMARATE MITOCHONDRIAL TRANSPORTER-RELATED"/>
    <property type="match status" value="1"/>
</dbReference>
<dbReference type="InterPro" id="IPR023395">
    <property type="entry name" value="MCP_dom_sf"/>
</dbReference>
<evidence type="ECO:0000256" key="6">
    <source>
        <dbReference type="ARBA" id="ARBA00022989"/>
    </source>
</evidence>
<dbReference type="AlphaFoldDB" id="A0AAN7UHA5"/>
<protein>
    <submittedName>
        <fullName evidence="11">Uncharacterized protein</fullName>
    </submittedName>
</protein>
<keyword evidence="6" id="KW-1133">Transmembrane helix</keyword>
<dbReference type="InterPro" id="IPR018108">
    <property type="entry name" value="MCP_transmembrane"/>
</dbReference>
<reference evidence="11 12" key="1">
    <citation type="submission" date="2023-11" db="EMBL/GenBank/DDBJ databases">
        <title>Dfirmibasis_genome.</title>
        <authorList>
            <person name="Edelbroek B."/>
            <person name="Kjellin J."/>
            <person name="Jerlstrom-Hultqvist J."/>
            <person name="Soderbom F."/>
        </authorList>
    </citation>
    <scope>NUCLEOTIDE SEQUENCE [LARGE SCALE GENOMIC DNA]</scope>
    <source>
        <strain evidence="11 12">TNS-C-14</strain>
    </source>
</reference>
<evidence type="ECO:0000256" key="9">
    <source>
        <dbReference type="PROSITE-ProRule" id="PRU00282"/>
    </source>
</evidence>
<evidence type="ECO:0000313" key="11">
    <source>
        <dbReference type="EMBL" id="KAK5581778.1"/>
    </source>
</evidence>
<evidence type="ECO:0000256" key="5">
    <source>
        <dbReference type="ARBA" id="ARBA00022737"/>
    </source>
</evidence>
<organism evidence="11 12">
    <name type="scientific">Dictyostelium firmibasis</name>
    <dbReference type="NCBI Taxonomy" id="79012"/>
    <lineage>
        <taxon>Eukaryota</taxon>
        <taxon>Amoebozoa</taxon>
        <taxon>Evosea</taxon>
        <taxon>Eumycetozoa</taxon>
        <taxon>Dictyostelia</taxon>
        <taxon>Dictyosteliales</taxon>
        <taxon>Dictyosteliaceae</taxon>
        <taxon>Dictyostelium</taxon>
    </lineage>
</organism>
<dbReference type="PANTHER" id="PTHR45788:SF2">
    <property type="entry name" value="SUCCINATE_FUMARATE MITOCHONDRIAL TRANSPORTER"/>
    <property type="match status" value="1"/>
</dbReference>
<keyword evidence="12" id="KW-1185">Reference proteome</keyword>
<feature type="repeat" description="Solcar" evidence="9">
    <location>
        <begin position="118"/>
        <end position="202"/>
    </location>
</feature>
<sequence length="302" mass="33387">MTGKEDNKQQQQQHVNFPWKRLVAGAVAGTADVWACHPLDRIKTQLQNNPGKSIVGTFGDIVSKGKGFTGGVNALYEGILPMTAEAIFKVGIRYFAFSWFTEQYKATVYNGETLNKKQQFGANLLGGAFAGTIESFAVVIPCELLKVRHMTQEHNKSFGTVFRDVLREEGFKGLYKGGSATLLRQITNHMIRFPTFYAISDHLKGGDHSVHLPVWQNLSAGAIAGTASTLFNNPLDTIKTRMQKQGQNQTTMQVVRGIYQETGFKGYWAGVIPRILRVAPGQAITWAVVELVMGILEPTKKH</sequence>
<evidence type="ECO:0000256" key="3">
    <source>
        <dbReference type="ARBA" id="ARBA00022448"/>
    </source>
</evidence>
<evidence type="ECO:0000256" key="10">
    <source>
        <dbReference type="RuleBase" id="RU000488"/>
    </source>
</evidence>
<keyword evidence="8 9" id="KW-0472">Membrane</keyword>
<evidence type="ECO:0000313" key="12">
    <source>
        <dbReference type="Proteomes" id="UP001344447"/>
    </source>
</evidence>
<keyword evidence="3 10" id="KW-0813">Transport</keyword>
<keyword evidence="5" id="KW-0677">Repeat</keyword>